<comment type="caution">
    <text evidence="1">The sequence shown here is derived from an EMBL/GenBank/DDBJ whole genome shotgun (WGS) entry which is preliminary data.</text>
</comment>
<dbReference type="Proteomes" id="UP000774326">
    <property type="component" value="Unassembled WGS sequence"/>
</dbReference>
<evidence type="ECO:0000313" key="2">
    <source>
        <dbReference type="Proteomes" id="UP000774326"/>
    </source>
</evidence>
<gene>
    <name evidence="1" type="ORF">WICPIJ_001941</name>
</gene>
<reference evidence="1" key="1">
    <citation type="journal article" date="2021" name="Open Biol.">
        <title>Shared evolutionary footprints suggest mitochondrial oxidative damage underlies multiple complex I losses in fungi.</title>
        <authorList>
            <person name="Schikora-Tamarit M.A."/>
            <person name="Marcet-Houben M."/>
            <person name="Nosek J."/>
            <person name="Gabaldon T."/>
        </authorList>
    </citation>
    <scope>NUCLEOTIDE SEQUENCE</scope>
    <source>
        <strain evidence="1">CBS2887</strain>
    </source>
</reference>
<evidence type="ECO:0000313" key="1">
    <source>
        <dbReference type="EMBL" id="KAH3687068.1"/>
    </source>
</evidence>
<accession>A0A9P8QA08</accession>
<dbReference type="AlphaFoldDB" id="A0A9P8QA08"/>
<protein>
    <submittedName>
        <fullName evidence="1">Uncharacterized protein</fullName>
    </submittedName>
</protein>
<name>A0A9P8QA08_WICPI</name>
<proteinExistence type="predicted"/>
<sequence length="122" mass="13654">MGKSVNHRSNFMEPTVGEGMLVLVTIGGLLELRNELHVCLVDNLEGMLTPGDKIVPQVNVIPNVWQSFSPDGQDSLQFLRFVVQVLSGGGQQRTIDLRSFHEFNILLESVQQWDMGTSESLW</sequence>
<keyword evidence="2" id="KW-1185">Reference proteome</keyword>
<reference evidence="1" key="2">
    <citation type="submission" date="2021-01" db="EMBL/GenBank/DDBJ databases">
        <authorList>
            <person name="Schikora-Tamarit M.A."/>
        </authorList>
    </citation>
    <scope>NUCLEOTIDE SEQUENCE</scope>
    <source>
        <strain evidence="1">CBS2887</strain>
    </source>
</reference>
<dbReference type="EMBL" id="JAEUBG010001025">
    <property type="protein sequence ID" value="KAH3687068.1"/>
    <property type="molecule type" value="Genomic_DNA"/>
</dbReference>
<organism evidence="1 2">
    <name type="scientific">Wickerhamomyces pijperi</name>
    <name type="common">Yeast</name>
    <name type="synonym">Pichia pijperi</name>
    <dbReference type="NCBI Taxonomy" id="599730"/>
    <lineage>
        <taxon>Eukaryota</taxon>
        <taxon>Fungi</taxon>
        <taxon>Dikarya</taxon>
        <taxon>Ascomycota</taxon>
        <taxon>Saccharomycotina</taxon>
        <taxon>Saccharomycetes</taxon>
        <taxon>Phaffomycetales</taxon>
        <taxon>Wickerhamomycetaceae</taxon>
        <taxon>Wickerhamomyces</taxon>
    </lineage>
</organism>